<feature type="domain" description="AsmA" evidence="2">
    <location>
        <begin position="88"/>
        <end position="335"/>
    </location>
</feature>
<dbReference type="EMBL" id="CP051775">
    <property type="protein sequence ID" value="QJE72359.1"/>
    <property type="molecule type" value="Genomic_DNA"/>
</dbReference>
<accession>A0A858R4H6</accession>
<proteinExistence type="predicted"/>
<sequence length="454" mass="47557">MEVTAGPLLALRESEEPYPIDIKVRAGGTRAEIGGTFEDPVQLQGPNLGLMLEGPNLAEIFPLFGIPTPITDKYALEGHIRREGELWAVRDLKGRVGQSDLSGWVTLEPRDVRPLIKAELKSQKLRLQDLGGLIGMTADSAQKQNEPAGADGQLVPDTPVALDRLKAADMEVGFTGGDVQVPVLPLKDVAFHLSLKDGVARMDPLKMTAEVGRIAGSAVLDGSKETPVGRFDIGIQGVGLKPFFAGTRFEDETEGTIGGRVKLAGSGKSLSGILGAADGEIVMVMEGGKVSHLLVEAAGVDIAEALGDLIGGDEPVGVRCLVADLDVKDGLLKTKTLVFDTTDTNIAGNITSHLGKETLDGRIEAYPKDPSPLAARMPVTFGGTWANPKLGVEAENAAAKGAAAVALGVLLTPLAAIIPFLETGGGEDSPCRSLIQQAEDKPKQEQKPAKGRKG</sequence>
<dbReference type="InterPro" id="IPR052894">
    <property type="entry name" value="AsmA-related"/>
</dbReference>
<organism evidence="3 4">
    <name type="scientific">Aerophototrophica crusticola</name>
    <dbReference type="NCBI Taxonomy" id="1709002"/>
    <lineage>
        <taxon>Bacteria</taxon>
        <taxon>Pseudomonadati</taxon>
        <taxon>Pseudomonadota</taxon>
        <taxon>Alphaproteobacteria</taxon>
        <taxon>Rhodospirillales</taxon>
        <taxon>Rhodospirillaceae</taxon>
        <taxon>Aerophototrophica</taxon>
    </lineage>
</organism>
<name>A0A858R4H6_9PROT</name>
<dbReference type="PANTHER" id="PTHR30441:SF9">
    <property type="entry name" value="ASMA FAMILY PROTEIN YHJG"/>
    <property type="match status" value="1"/>
</dbReference>
<dbReference type="KEGG" id="acru:HHL28_03925"/>
<evidence type="ECO:0000313" key="4">
    <source>
        <dbReference type="Proteomes" id="UP000501891"/>
    </source>
</evidence>
<dbReference type="AlphaFoldDB" id="A0A858R4H6"/>
<keyword evidence="4" id="KW-1185">Reference proteome</keyword>
<dbReference type="Pfam" id="PF05170">
    <property type="entry name" value="AsmA"/>
    <property type="match status" value="1"/>
</dbReference>
<evidence type="ECO:0000259" key="2">
    <source>
        <dbReference type="Pfam" id="PF05170"/>
    </source>
</evidence>
<protein>
    <submittedName>
        <fullName evidence="3">AsmA family protein</fullName>
    </submittedName>
</protein>
<dbReference type="PANTHER" id="PTHR30441">
    <property type="entry name" value="DUF748 DOMAIN-CONTAINING PROTEIN"/>
    <property type="match status" value="1"/>
</dbReference>
<feature type="compositionally biased region" description="Basic and acidic residues" evidence="1">
    <location>
        <begin position="438"/>
        <end position="448"/>
    </location>
</feature>
<gene>
    <name evidence="3" type="ORF">HHL28_03925</name>
</gene>
<dbReference type="InterPro" id="IPR007844">
    <property type="entry name" value="AsmA"/>
</dbReference>
<dbReference type="Proteomes" id="UP000501891">
    <property type="component" value="Chromosome"/>
</dbReference>
<feature type="region of interest" description="Disordered" evidence="1">
    <location>
        <begin position="426"/>
        <end position="454"/>
    </location>
</feature>
<reference evidence="3" key="1">
    <citation type="submission" date="2020-04" db="EMBL/GenBank/DDBJ databases">
        <title>A desert anoxygenic phototrophic bacterium fixes CO2 using RubisCO under aerobic conditions.</title>
        <authorList>
            <person name="Tang K."/>
        </authorList>
    </citation>
    <scope>NUCLEOTIDE SEQUENCE [LARGE SCALE GENOMIC DNA]</scope>
    <source>
        <strain evidence="3">MIMtkB3</strain>
    </source>
</reference>
<dbReference type="GO" id="GO:0090313">
    <property type="term" value="P:regulation of protein targeting to membrane"/>
    <property type="evidence" value="ECO:0007669"/>
    <property type="project" value="TreeGrafter"/>
</dbReference>
<evidence type="ECO:0000313" key="3">
    <source>
        <dbReference type="EMBL" id="QJE72359.1"/>
    </source>
</evidence>
<evidence type="ECO:0000256" key="1">
    <source>
        <dbReference type="SAM" id="MobiDB-lite"/>
    </source>
</evidence>
<dbReference type="GO" id="GO:0005886">
    <property type="term" value="C:plasma membrane"/>
    <property type="evidence" value="ECO:0007669"/>
    <property type="project" value="TreeGrafter"/>
</dbReference>